<protein>
    <submittedName>
        <fullName evidence="1">Uncharacterized protein</fullName>
    </submittedName>
</protein>
<keyword evidence="2" id="KW-1185">Reference proteome</keyword>
<evidence type="ECO:0000313" key="2">
    <source>
        <dbReference type="Proteomes" id="UP000821845"/>
    </source>
</evidence>
<gene>
    <name evidence="1" type="ORF">HPB50_020487</name>
</gene>
<proteinExistence type="predicted"/>
<comment type="caution">
    <text evidence="1">The sequence shown here is derived from an EMBL/GenBank/DDBJ whole genome shotgun (WGS) entry which is preliminary data.</text>
</comment>
<name>A0ACB7T618_HYAAI</name>
<sequence>MIASPETQRTPDSTPVRSPGEVTPVHDRKNDGSECSAFEEEHRAASDDPLRGGTRGALAGAKKPAAENDQGIGPREATKTLHPLKSGDEGDRHSTRRRGNERHHLKKKCKDTRFARLSPVRQAPSMSRNSRDESGATNPEGATAQDGQRDGRFGDLTPERILQELQVEMERLSQVMSWSSQRSMPEFGRRNSCSELRRYSKILSAVLPKVQTEPEAPV</sequence>
<dbReference type="Proteomes" id="UP000821845">
    <property type="component" value="Chromosome 11"/>
</dbReference>
<accession>A0ACB7T618</accession>
<dbReference type="EMBL" id="CM023491">
    <property type="protein sequence ID" value="KAH6941594.1"/>
    <property type="molecule type" value="Genomic_DNA"/>
</dbReference>
<reference evidence="1" key="1">
    <citation type="submission" date="2020-05" db="EMBL/GenBank/DDBJ databases">
        <title>Large-scale comparative analyses of tick genomes elucidate their genetic diversity and vector capacities.</title>
        <authorList>
            <person name="Jia N."/>
            <person name="Wang J."/>
            <person name="Shi W."/>
            <person name="Du L."/>
            <person name="Sun Y."/>
            <person name="Zhan W."/>
            <person name="Jiang J."/>
            <person name="Wang Q."/>
            <person name="Zhang B."/>
            <person name="Ji P."/>
            <person name="Sakyi L.B."/>
            <person name="Cui X."/>
            <person name="Yuan T."/>
            <person name="Jiang B."/>
            <person name="Yang W."/>
            <person name="Lam T.T.-Y."/>
            <person name="Chang Q."/>
            <person name="Ding S."/>
            <person name="Wang X."/>
            <person name="Zhu J."/>
            <person name="Ruan X."/>
            <person name="Zhao L."/>
            <person name="Wei J."/>
            <person name="Que T."/>
            <person name="Du C."/>
            <person name="Cheng J."/>
            <person name="Dai P."/>
            <person name="Han X."/>
            <person name="Huang E."/>
            <person name="Gao Y."/>
            <person name="Liu J."/>
            <person name="Shao H."/>
            <person name="Ye R."/>
            <person name="Li L."/>
            <person name="Wei W."/>
            <person name="Wang X."/>
            <person name="Wang C."/>
            <person name="Yang T."/>
            <person name="Huo Q."/>
            <person name="Li W."/>
            <person name="Guo W."/>
            <person name="Chen H."/>
            <person name="Zhou L."/>
            <person name="Ni X."/>
            <person name="Tian J."/>
            <person name="Zhou Y."/>
            <person name="Sheng Y."/>
            <person name="Liu T."/>
            <person name="Pan Y."/>
            <person name="Xia L."/>
            <person name="Li J."/>
            <person name="Zhao F."/>
            <person name="Cao W."/>
        </authorList>
    </citation>
    <scope>NUCLEOTIDE SEQUENCE</scope>
    <source>
        <strain evidence="1">Hyas-2018</strain>
    </source>
</reference>
<organism evidence="1 2">
    <name type="scientific">Hyalomma asiaticum</name>
    <name type="common">Tick</name>
    <dbReference type="NCBI Taxonomy" id="266040"/>
    <lineage>
        <taxon>Eukaryota</taxon>
        <taxon>Metazoa</taxon>
        <taxon>Ecdysozoa</taxon>
        <taxon>Arthropoda</taxon>
        <taxon>Chelicerata</taxon>
        <taxon>Arachnida</taxon>
        <taxon>Acari</taxon>
        <taxon>Parasitiformes</taxon>
        <taxon>Ixodida</taxon>
        <taxon>Ixodoidea</taxon>
        <taxon>Ixodidae</taxon>
        <taxon>Hyalomminae</taxon>
        <taxon>Hyalomma</taxon>
    </lineage>
</organism>
<evidence type="ECO:0000313" key="1">
    <source>
        <dbReference type="EMBL" id="KAH6941594.1"/>
    </source>
</evidence>